<protein>
    <submittedName>
        <fullName evidence="3">Uncharacterized protein</fullName>
    </submittedName>
</protein>
<feature type="region of interest" description="Disordered" evidence="1">
    <location>
        <begin position="823"/>
        <end position="862"/>
    </location>
</feature>
<feature type="chain" id="PRO_5023914691" evidence="2">
    <location>
        <begin position="18"/>
        <end position="1109"/>
    </location>
</feature>
<evidence type="ECO:0000256" key="1">
    <source>
        <dbReference type="SAM" id="MobiDB-lite"/>
    </source>
</evidence>
<accession>A0A5J5EXD9</accession>
<feature type="region of interest" description="Disordered" evidence="1">
    <location>
        <begin position="25"/>
        <end position="48"/>
    </location>
</feature>
<evidence type="ECO:0000256" key="2">
    <source>
        <dbReference type="SAM" id="SignalP"/>
    </source>
</evidence>
<dbReference type="EMBL" id="VXIS01000085">
    <property type="protein sequence ID" value="KAA8906801.1"/>
    <property type="molecule type" value="Genomic_DNA"/>
</dbReference>
<keyword evidence="4" id="KW-1185">Reference proteome</keyword>
<sequence length="1109" mass="112532">MKTNVMLFLALASVSLASEASYGSYGDDSQNASQPAPSQAPSAPSTVPGFSKAAGFPSFVPTRPSFVPTGPNNKGLAPADFGKSLLTGILGLPSFISLDLALDAKKAQAQSIVVSLGQKLPAAGVPLTVSIVGEIENLITKILSLDVKLEVDATVEFVLLYLGVVVDGVKSIPAYIPGPNDKALGQADFSRSLLSGILGLPTFQAINAGNDAKQADAESIVKLLSAKIQASGLSITVELVAEIEDLVSTLLGLGVKLDVNAVVEFVLLRLGVSIGGLTTATPSVVSSGVPSGAPVSQASFSKSLLEGILGLPAFVALNLGDNATPQAQALVNLLSVNIQAAGISISVELAAHIEDLLANILVPGIKLDVNVVAQSILLQLGVAVGGAATPAIPSGAPVSQADFSKSLLEGILGLPAFVALNLGSNADAQAQELVNLLSVKLQAAGIAISVELAAHIEGLLGLFLIPGIKLDVDVAVDFILVQLGVAIGGSATPAIPSGAPVSQPDFSKSLLNGILGLPAFKALNLGNNATPQAQALVNAIVAKIQAAGITISLDLAVHIQALLLKLLVPGVQLDVNVAAESILVQLGVTVGGSTAAVPAPRFVPTGAPISQADFSRSLLSGILGLPAFISLELGNGAQSDAEEIVKLLAAKIQVAGIAITVDLVAEIEILLTKVLALAVKANVLDVNIAVDFVLLQLGIAVDVSVAIPSFVPAYIPGPNDKAISASDFPKSLQEGILALPAFIALNLGDKAQPDADAIATGIAAKVQAAGLKITVELVAEIQVLLTKILVAGVSLDVDATIQFVLVQLGVVVGAGKDNALSALPSSPTGSSSLIKAGNRKGDDSDDEDSDAEDSDDEDDSKGLDVEVDFSAKLSAVSLDAHVFVDLFGSKSSEVVHTLSSTIAATLSLKGLLSSTDPSALAAAINANIDVDLSHGHGSRVAEIVAAVKAAGLSIGIQADVAALLSADIEVALHGLGLDVDVSADVTLFKHDLVSALVGFRGMTQLFAGLDVDVNVALGAVVDELAAWLQANVNVHAELHLDAELSAKLAVLVKNAIRKGRFSRNRPSRIELSVVISEIVVDAVVALGLNVQVDGLRVDVKAALEAVIAA</sequence>
<feature type="compositionally biased region" description="Low complexity" evidence="1">
    <location>
        <begin position="32"/>
        <end position="45"/>
    </location>
</feature>
<keyword evidence="2" id="KW-0732">Signal</keyword>
<feature type="signal peptide" evidence="2">
    <location>
        <begin position="1"/>
        <end position="17"/>
    </location>
</feature>
<evidence type="ECO:0000313" key="4">
    <source>
        <dbReference type="Proteomes" id="UP000326924"/>
    </source>
</evidence>
<organism evidence="3 4">
    <name type="scientific">Sphaerosporella brunnea</name>
    <dbReference type="NCBI Taxonomy" id="1250544"/>
    <lineage>
        <taxon>Eukaryota</taxon>
        <taxon>Fungi</taxon>
        <taxon>Dikarya</taxon>
        <taxon>Ascomycota</taxon>
        <taxon>Pezizomycotina</taxon>
        <taxon>Pezizomycetes</taxon>
        <taxon>Pezizales</taxon>
        <taxon>Pyronemataceae</taxon>
        <taxon>Sphaerosporella</taxon>
    </lineage>
</organism>
<dbReference type="InParanoid" id="A0A5J5EXD9"/>
<proteinExistence type="predicted"/>
<gene>
    <name evidence="3" type="ORF">FN846DRAFT_1021362</name>
</gene>
<comment type="caution">
    <text evidence="3">The sequence shown here is derived from an EMBL/GenBank/DDBJ whole genome shotgun (WGS) entry which is preliminary data.</text>
</comment>
<dbReference type="AlphaFoldDB" id="A0A5J5EXD9"/>
<feature type="compositionally biased region" description="Acidic residues" evidence="1">
    <location>
        <begin position="843"/>
        <end position="859"/>
    </location>
</feature>
<dbReference type="Proteomes" id="UP000326924">
    <property type="component" value="Unassembled WGS sequence"/>
</dbReference>
<reference evidence="3 4" key="1">
    <citation type="submission" date="2019-09" db="EMBL/GenBank/DDBJ databases">
        <title>Draft genome of the ectomycorrhizal ascomycete Sphaerosporella brunnea.</title>
        <authorList>
            <consortium name="DOE Joint Genome Institute"/>
            <person name="Benucci G.M."/>
            <person name="Marozzi G."/>
            <person name="Antonielli L."/>
            <person name="Sanchez S."/>
            <person name="Marco P."/>
            <person name="Wang X."/>
            <person name="Falini L.B."/>
            <person name="Barry K."/>
            <person name="Haridas S."/>
            <person name="Lipzen A."/>
            <person name="Labutti K."/>
            <person name="Grigoriev I.V."/>
            <person name="Murat C."/>
            <person name="Martin F."/>
            <person name="Albertini E."/>
            <person name="Donnini D."/>
            <person name="Bonito G."/>
        </authorList>
    </citation>
    <scope>NUCLEOTIDE SEQUENCE [LARGE SCALE GENOMIC DNA]</scope>
    <source>
        <strain evidence="3 4">Sb_GMNB300</strain>
    </source>
</reference>
<name>A0A5J5EXD9_9PEZI</name>
<feature type="compositionally biased region" description="Low complexity" evidence="1">
    <location>
        <begin position="823"/>
        <end position="833"/>
    </location>
</feature>
<evidence type="ECO:0000313" key="3">
    <source>
        <dbReference type="EMBL" id="KAA8906801.1"/>
    </source>
</evidence>